<protein>
    <submittedName>
        <fullName evidence="2">Uncharacterized protein</fullName>
    </submittedName>
</protein>
<dbReference type="AlphaFoldDB" id="A0AA88MXV1"/>
<dbReference type="Proteomes" id="UP001187315">
    <property type="component" value="Unassembled WGS sequence"/>
</dbReference>
<feature type="region of interest" description="Disordered" evidence="1">
    <location>
        <begin position="11"/>
        <end position="31"/>
    </location>
</feature>
<keyword evidence="3" id="KW-1185">Reference proteome</keyword>
<name>A0AA88MXV1_TACVA</name>
<reference evidence="2" key="1">
    <citation type="submission" date="2023-08" db="EMBL/GenBank/DDBJ databases">
        <title>Pelteobagrus vachellii genome.</title>
        <authorList>
            <person name="Liu H."/>
        </authorList>
    </citation>
    <scope>NUCLEOTIDE SEQUENCE</scope>
    <source>
        <strain evidence="2">PRFRI_2022a</strain>
        <tissue evidence="2">Muscle</tissue>
    </source>
</reference>
<gene>
    <name evidence="2" type="ORF">Q7C36_010205</name>
</gene>
<sequence length="116" mass="13322">MIIQANPICHPSTENDRRTEKEPQLEHSSWRPSGYKESIYDFEPCGSTGLWWINWAVMDQLGSDGSTGQWWINWAVVDQLGSGGSTGQWWINWLRLWVVDRRIGVQGPGQPHSWAL</sequence>
<accession>A0AA88MXV1</accession>
<evidence type="ECO:0000313" key="2">
    <source>
        <dbReference type="EMBL" id="KAK2845351.1"/>
    </source>
</evidence>
<dbReference type="EMBL" id="JAVHJS010000010">
    <property type="protein sequence ID" value="KAK2845351.1"/>
    <property type="molecule type" value="Genomic_DNA"/>
</dbReference>
<organism evidence="2 3">
    <name type="scientific">Tachysurus vachellii</name>
    <name type="common">Darkbarbel catfish</name>
    <name type="synonym">Pelteobagrus vachellii</name>
    <dbReference type="NCBI Taxonomy" id="175792"/>
    <lineage>
        <taxon>Eukaryota</taxon>
        <taxon>Metazoa</taxon>
        <taxon>Chordata</taxon>
        <taxon>Craniata</taxon>
        <taxon>Vertebrata</taxon>
        <taxon>Euteleostomi</taxon>
        <taxon>Actinopterygii</taxon>
        <taxon>Neopterygii</taxon>
        <taxon>Teleostei</taxon>
        <taxon>Ostariophysi</taxon>
        <taxon>Siluriformes</taxon>
        <taxon>Bagridae</taxon>
        <taxon>Tachysurus</taxon>
    </lineage>
</organism>
<proteinExistence type="predicted"/>
<comment type="caution">
    <text evidence="2">The sequence shown here is derived from an EMBL/GenBank/DDBJ whole genome shotgun (WGS) entry which is preliminary data.</text>
</comment>
<evidence type="ECO:0000256" key="1">
    <source>
        <dbReference type="SAM" id="MobiDB-lite"/>
    </source>
</evidence>
<feature type="compositionally biased region" description="Basic and acidic residues" evidence="1">
    <location>
        <begin position="13"/>
        <end position="29"/>
    </location>
</feature>
<evidence type="ECO:0000313" key="3">
    <source>
        <dbReference type="Proteomes" id="UP001187315"/>
    </source>
</evidence>